<evidence type="ECO:0000313" key="4">
    <source>
        <dbReference type="Proteomes" id="UP000070456"/>
    </source>
</evidence>
<name>A0A140L4H8_9FIRM</name>
<dbReference type="GO" id="GO:0016491">
    <property type="term" value="F:oxidoreductase activity"/>
    <property type="evidence" value="ECO:0007669"/>
    <property type="project" value="UniProtKB-KW"/>
</dbReference>
<dbReference type="PANTHER" id="PTHR43377:SF1">
    <property type="entry name" value="BILIVERDIN REDUCTASE A"/>
    <property type="match status" value="1"/>
</dbReference>
<dbReference type="InterPro" id="IPR055170">
    <property type="entry name" value="GFO_IDH_MocA-like_dom"/>
</dbReference>
<evidence type="ECO:0000259" key="1">
    <source>
        <dbReference type="Pfam" id="PF01408"/>
    </source>
</evidence>
<sequence length="322" mass="36971">MNSMKLGIIGAGRMGCNHIRTCKELYPQVELAGFFDSNQQRAKDVAAKCYTTAFPTVNDLLKTVDAVIVAAPTPFHCQYGLLCAEKKKHLLMEKPICQTQEEARQLIQACKDNGVILQVGHIERFNPVIKALTSVLKNEQIISLDFRRLSPFDREFFDCDVIHDLMIHDLDIMNWIVDCKIDTIYAHGKCIFSEQHIDYGQALIRFANDILVSLTASRVTEDKMRMLTIHTKNSCIYVDFLNRMITIYRRTAFKLEMEYDIHYKQENIIEKVFIQTNDPLKEEISSFVHSVKNNQIPVADGFTALKALEIADIISKLIYTKR</sequence>
<evidence type="ECO:0000259" key="2">
    <source>
        <dbReference type="Pfam" id="PF22725"/>
    </source>
</evidence>
<dbReference type="InterPro" id="IPR000683">
    <property type="entry name" value="Gfo/Idh/MocA-like_OxRdtase_N"/>
</dbReference>
<dbReference type="Gene3D" id="3.30.360.10">
    <property type="entry name" value="Dihydrodipicolinate Reductase, domain 2"/>
    <property type="match status" value="1"/>
</dbReference>
<dbReference type="AlphaFoldDB" id="A0A140L4H8"/>
<dbReference type="InterPro" id="IPR036291">
    <property type="entry name" value="NAD(P)-bd_dom_sf"/>
</dbReference>
<dbReference type="SUPFAM" id="SSF51735">
    <property type="entry name" value="NAD(P)-binding Rossmann-fold domains"/>
    <property type="match status" value="1"/>
</dbReference>
<dbReference type="EMBL" id="LOEE01000034">
    <property type="protein sequence ID" value="KXG75453.1"/>
    <property type="molecule type" value="Genomic_DNA"/>
</dbReference>
<accession>A0A140L4H8</accession>
<dbReference type="EC" id="1.1.1.370" evidence="3"/>
<dbReference type="Gene3D" id="3.40.50.720">
    <property type="entry name" value="NAD(P)-binding Rossmann-like Domain"/>
    <property type="match status" value="1"/>
</dbReference>
<dbReference type="InterPro" id="IPR051450">
    <property type="entry name" value="Gfo/Idh/MocA_Oxidoreductases"/>
</dbReference>
<feature type="domain" description="Gfo/Idh/MocA-like oxidoreductase N-terminal" evidence="1">
    <location>
        <begin position="5"/>
        <end position="121"/>
    </location>
</feature>
<protein>
    <submittedName>
        <fullName evidence="3">Scyllo-inositol 2-dehydrogenase (NAD(+))</fullName>
        <ecNumber evidence="3">1.1.1.370</ecNumber>
    </submittedName>
</protein>
<dbReference type="PANTHER" id="PTHR43377">
    <property type="entry name" value="BILIVERDIN REDUCTASE A"/>
    <property type="match status" value="1"/>
</dbReference>
<dbReference type="RefSeq" id="WP_068556308.1">
    <property type="nucleotide sequence ID" value="NZ_LOEE01000034.1"/>
</dbReference>
<dbReference type="SUPFAM" id="SSF55347">
    <property type="entry name" value="Glyceraldehyde-3-phosphate dehydrogenase-like, C-terminal domain"/>
    <property type="match status" value="1"/>
</dbReference>
<dbReference type="Pfam" id="PF01408">
    <property type="entry name" value="GFO_IDH_MocA"/>
    <property type="match status" value="1"/>
</dbReference>
<reference evidence="3 4" key="1">
    <citation type="submission" date="2015-12" db="EMBL/GenBank/DDBJ databases">
        <title>Draft genome sequence of the thermoanaerobe Thermotalea metallivorans, an isolate from the runoff channel of the Great Artesian Basin, Australia.</title>
        <authorList>
            <person name="Patel B.K."/>
        </authorList>
    </citation>
    <scope>NUCLEOTIDE SEQUENCE [LARGE SCALE GENOMIC DNA]</scope>
    <source>
        <strain evidence="3 4">B2-1</strain>
    </source>
</reference>
<feature type="domain" description="GFO/IDH/MocA-like oxidoreductase" evidence="2">
    <location>
        <begin position="161"/>
        <end position="230"/>
    </location>
</feature>
<dbReference type="OrthoDB" id="9783105at2"/>
<dbReference type="STRING" id="520762.AN619_17170"/>
<evidence type="ECO:0000313" key="3">
    <source>
        <dbReference type="EMBL" id="KXG75453.1"/>
    </source>
</evidence>
<dbReference type="GO" id="GO:0000166">
    <property type="term" value="F:nucleotide binding"/>
    <property type="evidence" value="ECO:0007669"/>
    <property type="project" value="InterPro"/>
</dbReference>
<proteinExistence type="predicted"/>
<comment type="caution">
    <text evidence="3">The sequence shown here is derived from an EMBL/GenBank/DDBJ whole genome shotgun (WGS) entry which is preliminary data.</text>
</comment>
<dbReference type="Proteomes" id="UP000070456">
    <property type="component" value="Unassembled WGS sequence"/>
</dbReference>
<keyword evidence="4" id="KW-1185">Reference proteome</keyword>
<organism evidence="3 4">
    <name type="scientific">Thermotalea metallivorans</name>
    <dbReference type="NCBI Taxonomy" id="520762"/>
    <lineage>
        <taxon>Bacteria</taxon>
        <taxon>Bacillati</taxon>
        <taxon>Bacillota</taxon>
        <taxon>Clostridia</taxon>
        <taxon>Peptostreptococcales</taxon>
        <taxon>Thermotaleaceae</taxon>
        <taxon>Thermotalea</taxon>
    </lineage>
</organism>
<dbReference type="Pfam" id="PF22725">
    <property type="entry name" value="GFO_IDH_MocA_C3"/>
    <property type="match status" value="1"/>
</dbReference>
<gene>
    <name evidence="3" type="primary">iolX</name>
    <name evidence="3" type="ORF">AN619_17170</name>
</gene>
<keyword evidence="3" id="KW-0560">Oxidoreductase</keyword>